<dbReference type="SUPFAM" id="SSF56436">
    <property type="entry name" value="C-type lectin-like"/>
    <property type="match status" value="2"/>
</dbReference>
<accession>A0A6G1QEB5</accession>
<dbReference type="PROSITE" id="PS00615">
    <property type="entry name" value="C_TYPE_LECTIN_1"/>
    <property type="match status" value="1"/>
</dbReference>
<dbReference type="SMART" id="SM00034">
    <property type="entry name" value="CLECT"/>
    <property type="match status" value="2"/>
</dbReference>
<dbReference type="InterPro" id="IPR001304">
    <property type="entry name" value="C-type_lectin-like"/>
</dbReference>
<keyword evidence="3" id="KW-0675">Receptor</keyword>
<dbReference type="Proteomes" id="UP000503349">
    <property type="component" value="Chromosome 15"/>
</dbReference>
<dbReference type="Pfam" id="PF00059">
    <property type="entry name" value="Lectin_C"/>
    <property type="match status" value="2"/>
</dbReference>
<reference evidence="4" key="2">
    <citation type="submission" date="2019-02" db="EMBL/GenBank/DDBJ databases">
        <title>Opniocepnalus argus Var Kimnra genome.</title>
        <authorList>
            <person name="Zhou C."/>
            <person name="Xiao S."/>
        </authorList>
    </citation>
    <scope>NUCLEOTIDE SEQUENCE [LARGE SCALE GENOMIC DNA]</scope>
</reference>
<dbReference type="PROSITE" id="PS50041">
    <property type="entry name" value="C_TYPE_LECTIN_2"/>
    <property type="match status" value="2"/>
</dbReference>
<dbReference type="InterPro" id="IPR018378">
    <property type="entry name" value="C-type_lectin_CS"/>
</dbReference>
<sequence>MDGTVGMMVLSGLCFLPSYSLRLYILVTQLKTWTDAQSYCRSMYTDLATVQNEEQLAELNQLIGTNPSVWIGLSADTEAWRWSLENQAYYGKGEADFRMWNSQEPNGGGYYKVCVAMATGGTWTDQLCINTLAFICYNAGKRDPSSSFILVNQFMTWMDAQSYCRLHHTDLASVRNKAENDQIKMMLQSEYTWIGLFRDSWKWSDGSPVSFSYWDPDNPPSATSPGICVASNSGKWKSIDCSSQNHFACIAEPVVRKLVVQVELEKSDSSVDMEDLKDILQQFHQRLNKGVQMRWVEHPNGEVFQKKTTDTEEKNICTLE</sequence>
<gene>
    <name evidence="3" type="ORF">EXN66_Car016361</name>
</gene>
<evidence type="ECO:0000313" key="4">
    <source>
        <dbReference type="Proteomes" id="UP000503349"/>
    </source>
</evidence>
<evidence type="ECO:0000259" key="2">
    <source>
        <dbReference type="PROSITE" id="PS50041"/>
    </source>
</evidence>
<dbReference type="InterPro" id="IPR016186">
    <property type="entry name" value="C-type_lectin-like/link_sf"/>
</dbReference>
<dbReference type="InterPro" id="IPR016187">
    <property type="entry name" value="CTDL_fold"/>
</dbReference>
<reference evidence="3 4" key="1">
    <citation type="submission" date="2019-02" db="EMBL/GenBank/DDBJ databases">
        <title>Opniocepnalus argus genome.</title>
        <authorList>
            <person name="Zhou C."/>
            <person name="Xiao S."/>
        </authorList>
    </citation>
    <scope>NUCLEOTIDE SEQUENCE [LARGE SCALE GENOMIC DNA]</scope>
    <source>
        <strain evidence="3">OARG1902GOOAL</strain>
        <tissue evidence="3">Muscle</tissue>
    </source>
</reference>
<evidence type="ECO:0000313" key="3">
    <source>
        <dbReference type="EMBL" id="KAF3700673.1"/>
    </source>
</evidence>
<keyword evidence="4" id="KW-1185">Reference proteome</keyword>
<dbReference type="Gene3D" id="3.10.100.10">
    <property type="entry name" value="Mannose-Binding Protein A, subunit A"/>
    <property type="match status" value="2"/>
</dbReference>
<evidence type="ECO:0000256" key="1">
    <source>
        <dbReference type="ARBA" id="ARBA00023157"/>
    </source>
</evidence>
<dbReference type="EMBL" id="CM015726">
    <property type="protein sequence ID" value="KAF3700673.1"/>
    <property type="molecule type" value="Genomic_DNA"/>
</dbReference>
<protein>
    <submittedName>
        <fullName evidence="3">Macrophage mannose receptor 1</fullName>
    </submittedName>
</protein>
<dbReference type="PANTHER" id="PTHR45784:SF3">
    <property type="entry name" value="C-TYPE LECTIN DOMAIN FAMILY 4 MEMBER K-LIKE-RELATED"/>
    <property type="match status" value="1"/>
</dbReference>
<dbReference type="AlphaFoldDB" id="A0A6G1QEB5"/>
<proteinExistence type="predicted"/>
<feature type="domain" description="C-type lectin" evidence="2">
    <location>
        <begin position="19"/>
        <end position="137"/>
    </location>
</feature>
<dbReference type="CDD" id="cd03602">
    <property type="entry name" value="CLECT_1"/>
    <property type="match status" value="1"/>
</dbReference>
<feature type="domain" description="C-type lectin" evidence="2">
    <location>
        <begin position="143"/>
        <end position="250"/>
    </location>
</feature>
<organism evidence="3 4">
    <name type="scientific">Channa argus</name>
    <name type="common">Northern snakehead</name>
    <name type="synonym">Ophicephalus argus</name>
    <dbReference type="NCBI Taxonomy" id="215402"/>
    <lineage>
        <taxon>Eukaryota</taxon>
        <taxon>Metazoa</taxon>
        <taxon>Chordata</taxon>
        <taxon>Craniata</taxon>
        <taxon>Vertebrata</taxon>
        <taxon>Euteleostomi</taxon>
        <taxon>Actinopterygii</taxon>
        <taxon>Neopterygii</taxon>
        <taxon>Teleostei</taxon>
        <taxon>Neoteleostei</taxon>
        <taxon>Acanthomorphata</taxon>
        <taxon>Anabantaria</taxon>
        <taxon>Anabantiformes</taxon>
        <taxon>Channoidei</taxon>
        <taxon>Channidae</taxon>
        <taxon>Channa</taxon>
    </lineage>
</organism>
<keyword evidence="1" id="KW-1015">Disulfide bond</keyword>
<name>A0A6G1QEB5_CHAAH</name>
<dbReference type="PANTHER" id="PTHR45784">
    <property type="entry name" value="C-TYPE LECTIN DOMAIN FAMILY 20 MEMBER A-RELATED"/>
    <property type="match status" value="1"/>
</dbReference>